<dbReference type="Proteomes" id="UP000229011">
    <property type="component" value="Unassembled WGS sequence"/>
</dbReference>
<organism evidence="3 4">
    <name type="scientific">Fusobacterium pseudoperiodonticum</name>
    <dbReference type="NCBI Taxonomy" id="2663009"/>
    <lineage>
        <taxon>Bacteria</taxon>
        <taxon>Fusobacteriati</taxon>
        <taxon>Fusobacteriota</taxon>
        <taxon>Fusobacteriia</taxon>
        <taxon>Fusobacteriales</taxon>
        <taxon>Fusobacteriaceae</taxon>
        <taxon>Fusobacterium</taxon>
    </lineage>
</organism>
<feature type="domain" description="Barstar (barnase inhibitor)" evidence="2">
    <location>
        <begin position="108"/>
        <end position="183"/>
    </location>
</feature>
<sequence length="190" mass="23001">MKCIRNICLYLKKYISDKQFERIFYQDIDDFKSILEENIYWKILFSNFNKKEDIISMNTDLYDYVEKNYKSVYNEISDAYIEKLIETNEKNEIIDILKKKYKQKEEVFISCCMIDTKLELIYTIKKALNYPKHCANNWDAIEDFIYDVVLPKKIVLQNWDSIKEKLPQDTIILKKILNKINSKYSTVLYE</sequence>
<evidence type="ECO:0000256" key="1">
    <source>
        <dbReference type="ARBA" id="ARBA00006845"/>
    </source>
</evidence>
<name>A0A2G9EI74_9FUSO</name>
<dbReference type="Pfam" id="PF01337">
    <property type="entry name" value="Barstar"/>
    <property type="match status" value="1"/>
</dbReference>
<comment type="similarity">
    <text evidence="1">Belongs to the barstar family.</text>
</comment>
<evidence type="ECO:0000313" key="4">
    <source>
        <dbReference type="Proteomes" id="UP000229011"/>
    </source>
</evidence>
<protein>
    <submittedName>
        <fullName evidence="3">Barnase inhibitor</fullName>
    </submittedName>
</protein>
<dbReference type="InterPro" id="IPR000468">
    <property type="entry name" value="Barstar"/>
</dbReference>
<dbReference type="AlphaFoldDB" id="A0A2G9EI74"/>
<evidence type="ECO:0000259" key="2">
    <source>
        <dbReference type="Pfam" id="PF01337"/>
    </source>
</evidence>
<dbReference type="RefSeq" id="WP_099958480.1">
    <property type="nucleotide sequence ID" value="NZ_PEQY01000001.1"/>
</dbReference>
<reference evidence="3 4" key="1">
    <citation type="submission" date="2017-11" db="EMBL/GenBank/DDBJ databases">
        <title>Genome sequencing of Fusobacterium periodonticum KCOM 1259.</title>
        <authorList>
            <person name="Kook J.-K."/>
            <person name="Park S.-N."/>
            <person name="Lim Y.K."/>
        </authorList>
    </citation>
    <scope>NUCLEOTIDE SEQUENCE [LARGE SCALE GENOMIC DNA]</scope>
    <source>
        <strain evidence="3 4">KCOM 1259</strain>
    </source>
</reference>
<comment type="caution">
    <text evidence="3">The sequence shown here is derived from an EMBL/GenBank/DDBJ whole genome shotgun (WGS) entry which is preliminary data.</text>
</comment>
<dbReference type="Gene3D" id="3.30.370.10">
    <property type="entry name" value="Barstar-like"/>
    <property type="match status" value="1"/>
</dbReference>
<accession>A0A2G9EI74</accession>
<evidence type="ECO:0000313" key="3">
    <source>
        <dbReference type="EMBL" id="PIM79789.1"/>
    </source>
</evidence>
<dbReference type="SUPFAM" id="SSF52038">
    <property type="entry name" value="Barstar-related"/>
    <property type="match status" value="1"/>
</dbReference>
<proteinExistence type="inferred from homology"/>
<dbReference type="InterPro" id="IPR035905">
    <property type="entry name" value="Barstar-like_sf"/>
</dbReference>
<dbReference type="EMBL" id="PEQY01000001">
    <property type="protein sequence ID" value="PIM79789.1"/>
    <property type="molecule type" value="Genomic_DNA"/>
</dbReference>
<gene>
    <name evidence="3" type="ORF">CTM71_05000</name>
</gene>
<dbReference type="GeneID" id="93327802"/>